<accession>A0ABU6JHA1</accession>
<dbReference type="RefSeq" id="WP_151639342.1">
    <property type="nucleotide sequence ID" value="NZ_JAWIIV010000038.1"/>
</dbReference>
<organism evidence="2 3">
    <name type="scientific">Noviherbaspirillum album</name>
    <dbReference type="NCBI Taxonomy" id="3080276"/>
    <lineage>
        <taxon>Bacteria</taxon>
        <taxon>Pseudomonadati</taxon>
        <taxon>Pseudomonadota</taxon>
        <taxon>Betaproteobacteria</taxon>
        <taxon>Burkholderiales</taxon>
        <taxon>Oxalobacteraceae</taxon>
        <taxon>Noviherbaspirillum</taxon>
    </lineage>
</organism>
<dbReference type="PROSITE" id="PS51257">
    <property type="entry name" value="PROKAR_LIPOPROTEIN"/>
    <property type="match status" value="1"/>
</dbReference>
<keyword evidence="1" id="KW-0732">Signal</keyword>
<gene>
    <name evidence="2" type="ORF">RY831_27225</name>
</gene>
<evidence type="ECO:0000313" key="3">
    <source>
        <dbReference type="Proteomes" id="UP001352263"/>
    </source>
</evidence>
<name>A0ABU6JHA1_9BURK</name>
<comment type="caution">
    <text evidence="2">The sequence shown here is derived from an EMBL/GenBank/DDBJ whole genome shotgun (WGS) entry which is preliminary data.</text>
</comment>
<protein>
    <submittedName>
        <fullName evidence="2">Uncharacterized protein</fullName>
    </submittedName>
</protein>
<feature type="chain" id="PRO_5045726364" evidence="1">
    <location>
        <begin position="28"/>
        <end position="136"/>
    </location>
</feature>
<evidence type="ECO:0000313" key="2">
    <source>
        <dbReference type="EMBL" id="MEC4722856.1"/>
    </source>
</evidence>
<feature type="signal peptide" evidence="1">
    <location>
        <begin position="1"/>
        <end position="27"/>
    </location>
</feature>
<dbReference type="EMBL" id="JAWIIV010000038">
    <property type="protein sequence ID" value="MEC4722856.1"/>
    <property type="molecule type" value="Genomic_DNA"/>
</dbReference>
<keyword evidence="3" id="KW-1185">Reference proteome</keyword>
<proteinExistence type="predicted"/>
<sequence>MRKSRPSRIVAALVALFSVLFMQFAVAAYACPTLHLGQANDTMDMSADVNGMATMSGCAGVDIEKPNLCQADSHKGKLSLDKPELPNVPSFAPAQLLAIVIPVHLSIPSAPSTSPAGILARTTAPPLSIRHCCFRI</sequence>
<dbReference type="Proteomes" id="UP001352263">
    <property type="component" value="Unassembled WGS sequence"/>
</dbReference>
<evidence type="ECO:0000256" key="1">
    <source>
        <dbReference type="SAM" id="SignalP"/>
    </source>
</evidence>
<reference evidence="2 3" key="1">
    <citation type="submission" date="2023-10" db="EMBL/GenBank/DDBJ databases">
        <title>Noviherbaspirillum sp. CPCC 100848 genome assembly.</title>
        <authorList>
            <person name="Li X.Y."/>
            <person name="Fang X.M."/>
        </authorList>
    </citation>
    <scope>NUCLEOTIDE SEQUENCE [LARGE SCALE GENOMIC DNA]</scope>
    <source>
        <strain evidence="2 3">CPCC 100848</strain>
    </source>
</reference>